<organism evidence="2 3">
    <name type="scientific">Staphylococcus aureus</name>
    <dbReference type="NCBI Taxonomy" id="1280"/>
    <lineage>
        <taxon>Bacteria</taxon>
        <taxon>Bacillati</taxon>
        <taxon>Bacillota</taxon>
        <taxon>Bacilli</taxon>
        <taxon>Bacillales</taxon>
        <taxon>Staphylococcaceae</taxon>
        <taxon>Staphylococcus</taxon>
    </lineage>
</organism>
<name>A0AA40JRE8_STAAU</name>
<gene>
    <name evidence="2" type="ORF">QU38_00230</name>
</gene>
<feature type="compositionally biased region" description="Basic and acidic residues" evidence="1">
    <location>
        <begin position="87"/>
        <end position="99"/>
    </location>
</feature>
<accession>A0AA40JRE8</accession>
<dbReference type="EMBL" id="JXIG01000054">
    <property type="protein sequence ID" value="KIU01709.1"/>
    <property type="molecule type" value="Genomic_DNA"/>
</dbReference>
<evidence type="ECO:0000313" key="2">
    <source>
        <dbReference type="EMBL" id="KIU01709.1"/>
    </source>
</evidence>
<proteinExistence type="predicted"/>
<reference evidence="2 3" key="1">
    <citation type="submission" date="2015-01" db="EMBL/GenBank/DDBJ databases">
        <title>Characterization of Swiss Staphylococcus aureus strains involved in food poisoning.</title>
        <authorList>
            <person name="Crovadore J."/>
            <person name="Chablais R."/>
            <person name="Tonacini J."/>
            <person name="Schnyder B."/>
            <person name="Lefort F."/>
        </authorList>
    </citation>
    <scope>NUCLEOTIDE SEQUENCE [LARGE SCALE GENOMIC DNA]</scope>
    <source>
        <strain evidence="2 3">SA-120</strain>
    </source>
</reference>
<dbReference type="Proteomes" id="UP000032274">
    <property type="component" value="Unassembled WGS sequence"/>
</dbReference>
<feature type="region of interest" description="Disordered" evidence="1">
    <location>
        <begin position="65"/>
        <end position="102"/>
    </location>
</feature>
<evidence type="ECO:0000256" key="1">
    <source>
        <dbReference type="SAM" id="MobiDB-lite"/>
    </source>
</evidence>
<feature type="non-terminal residue" evidence="2">
    <location>
        <position position="117"/>
    </location>
</feature>
<dbReference type="AlphaFoldDB" id="A0AA40JRE8"/>
<sequence>MVEHPGAAHQPEAPAELRDVEDVALDEADAPYAKRAGHARAIGQAGGAEIERGYGQRRVHPRQVDRFEPGAASGNQHFQRPGLRRAQRGEMPRNRDMRAGRRRAPAGIGIRFILGAH</sequence>
<evidence type="ECO:0000313" key="3">
    <source>
        <dbReference type="Proteomes" id="UP000032274"/>
    </source>
</evidence>
<protein>
    <submittedName>
        <fullName evidence="2">Uncharacterized protein</fullName>
    </submittedName>
</protein>
<comment type="caution">
    <text evidence="2">The sequence shown here is derived from an EMBL/GenBank/DDBJ whole genome shotgun (WGS) entry which is preliminary data.</text>
</comment>